<evidence type="ECO:0000313" key="2">
    <source>
        <dbReference type="Proteomes" id="UP000887159"/>
    </source>
</evidence>
<organism evidence="1 2">
    <name type="scientific">Trichonephila clavipes</name>
    <name type="common">Golden silk orbweaver</name>
    <name type="synonym">Nephila clavipes</name>
    <dbReference type="NCBI Taxonomy" id="2585209"/>
    <lineage>
        <taxon>Eukaryota</taxon>
        <taxon>Metazoa</taxon>
        <taxon>Ecdysozoa</taxon>
        <taxon>Arthropoda</taxon>
        <taxon>Chelicerata</taxon>
        <taxon>Arachnida</taxon>
        <taxon>Araneae</taxon>
        <taxon>Araneomorphae</taxon>
        <taxon>Entelegynae</taxon>
        <taxon>Araneoidea</taxon>
        <taxon>Nephilidae</taxon>
        <taxon>Trichonephila</taxon>
    </lineage>
</organism>
<sequence length="104" mass="11627">MCRRTPGAGSFRMGQRVLLLGPREWDANESEDRLQTLVGQEQSIEIEIGLKYKADFPGVRLEKMMNAGGVVEIIQATSLHIWGIRGSRDLHRSGEVSFGQRSDV</sequence>
<name>A0A8X6VEY2_TRICX</name>
<comment type="caution">
    <text evidence="1">The sequence shown here is derived from an EMBL/GenBank/DDBJ whole genome shotgun (WGS) entry which is preliminary data.</text>
</comment>
<reference evidence="1" key="1">
    <citation type="submission" date="2020-08" db="EMBL/GenBank/DDBJ databases">
        <title>Multicomponent nature underlies the extraordinary mechanical properties of spider dragline silk.</title>
        <authorList>
            <person name="Kono N."/>
            <person name="Nakamura H."/>
            <person name="Mori M."/>
            <person name="Yoshida Y."/>
            <person name="Ohtoshi R."/>
            <person name="Malay A.D."/>
            <person name="Moran D.A.P."/>
            <person name="Tomita M."/>
            <person name="Numata K."/>
            <person name="Arakawa K."/>
        </authorList>
    </citation>
    <scope>NUCLEOTIDE SEQUENCE</scope>
</reference>
<gene>
    <name evidence="1" type="ORF">TNCV_3092011</name>
</gene>
<accession>A0A8X6VEY2</accession>
<proteinExistence type="predicted"/>
<protein>
    <submittedName>
        <fullName evidence="1">Uncharacterized protein</fullName>
    </submittedName>
</protein>
<dbReference type="EMBL" id="BMAU01021239">
    <property type="protein sequence ID" value="GFY03575.1"/>
    <property type="molecule type" value="Genomic_DNA"/>
</dbReference>
<dbReference type="Proteomes" id="UP000887159">
    <property type="component" value="Unassembled WGS sequence"/>
</dbReference>
<dbReference type="AlphaFoldDB" id="A0A8X6VEY2"/>
<evidence type="ECO:0000313" key="1">
    <source>
        <dbReference type="EMBL" id="GFY03575.1"/>
    </source>
</evidence>
<keyword evidence="2" id="KW-1185">Reference proteome</keyword>